<keyword evidence="3" id="KW-1185">Reference proteome</keyword>
<protein>
    <recommendedName>
        <fullName evidence="1">PRTase-CE domain-containing protein</fullName>
    </recommendedName>
</protein>
<dbReference type="RefSeq" id="WP_150968524.1">
    <property type="nucleotide sequence ID" value="NZ_VZDO01000003.1"/>
</dbReference>
<proteinExistence type="predicted"/>
<organism evidence="2 3">
    <name type="scientific">Plantimonas leprariae</name>
    <dbReference type="NCBI Taxonomy" id="2615207"/>
    <lineage>
        <taxon>Bacteria</taxon>
        <taxon>Pseudomonadati</taxon>
        <taxon>Pseudomonadota</taxon>
        <taxon>Alphaproteobacteria</taxon>
        <taxon>Hyphomicrobiales</taxon>
        <taxon>Aurantimonadaceae</taxon>
        <taxon>Plantimonas</taxon>
    </lineage>
</organism>
<evidence type="ECO:0000313" key="3">
    <source>
        <dbReference type="Proteomes" id="UP000432089"/>
    </source>
</evidence>
<dbReference type="Pfam" id="PF24390">
    <property type="entry name" value="PRTase-CE"/>
    <property type="match status" value="1"/>
</dbReference>
<dbReference type="AlphaFoldDB" id="A0A7V7PRE4"/>
<feature type="domain" description="PRTase-CE" evidence="1">
    <location>
        <begin position="73"/>
        <end position="269"/>
    </location>
</feature>
<evidence type="ECO:0000259" key="1">
    <source>
        <dbReference type="Pfam" id="PF24390"/>
    </source>
</evidence>
<comment type="caution">
    <text evidence="2">The sequence shown here is derived from an EMBL/GenBank/DDBJ whole genome shotgun (WGS) entry which is preliminary data.</text>
</comment>
<dbReference type="EMBL" id="VZDO01000003">
    <property type="protein sequence ID" value="KAB0681305.1"/>
    <property type="molecule type" value="Genomic_DNA"/>
</dbReference>
<name>A0A7V7PRE4_9HYPH</name>
<reference evidence="2 3" key="1">
    <citation type="submission" date="2019-09" db="EMBL/GenBank/DDBJ databases">
        <title>YIM 132180 draft genome.</title>
        <authorList>
            <person name="Zhang K."/>
        </authorList>
    </citation>
    <scope>NUCLEOTIDE SEQUENCE [LARGE SCALE GENOMIC DNA]</scope>
    <source>
        <strain evidence="2 3">YIM 132180</strain>
    </source>
</reference>
<evidence type="ECO:0000313" key="2">
    <source>
        <dbReference type="EMBL" id="KAB0681305.1"/>
    </source>
</evidence>
<gene>
    <name evidence="2" type="ORF">F6X38_05290</name>
</gene>
<accession>A0A7V7PRE4</accession>
<dbReference type="Proteomes" id="UP000432089">
    <property type="component" value="Unassembled WGS sequence"/>
</dbReference>
<sequence length="270" mass="31397">MPDSFERLFEIDELISQKQWTHRRNNVGQNVREVALELAAKIDNDDQYELIKHLLGEYFLCTDYDEHCWSMSQRIEHEFSGRKVVIIPVSDESQKIKSGHSVAYDLTRFIDSNKFETFQIRESIVGLQQGIKEYSIIAVDDFIGSGTQFRSFSKKTVRENGVKVDHLHLYAIVMMQRAVSRVQDFCGSYFSMFKFQRSLSDDPILSGRINKLETYKLLESRLGVGKNYKRGYLKSESLVTLKKTPNNTLPVFWQKKASDGTDWPAIFPRR</sequence>
<dbReference type="InterPro" id="IPR056920">
    <property type="entry name" value="PRTase-CE"/>
</dbReference>